<evidence type="ECO:0000313" key="2">
    <source>
        <dbReference type="EMBL" id="CAK9057410.1"/>
    </source>
</evidence>
<evidence type="ECO:0000256" key="1">
    <source>
        <dbReference type="SAM" id="MobiDB-lite"/>
    </source>
</evidence>
<keyword evidence="3" id="KW-1185">Reference proteome</keyword>
<feature type="compositionally biased region" description="Basic and acidic residues" evidence="1">
    <location>
        <begin position="76"/>
        <end position="91"/>
    </location>
</feature>
<sequence length="157" mass="16489">MATATLTAVFSGVEEAADVGKQGCNTQHGDANDVGVGTHVAKGALTAASRLHLHGWCAQRLLQRSASCSRTGSGAHEAEHRRAGHGQEHASEQVGASHVVSFGTKRAAQERPSKSSSSKTNNQSWPLPLSLQSSQGLKKPLMLANKDATHNTVMPMM</sequence>
<evidence type="ECO:0000313" key="3">
    <source>
        <dbReference type="Proteomes" id="UP001642484"/>
    </source>
</evidence>
<dbReference type="EMBL" id="CAXAMN010021263">
    <property type="protein sequence ID" value="CAK9057410.1"/>
    <property type="molecule type" value="Genomic_DNA"/>
</dbReference>
<proteinExistence type="predicted"/>
<dbReference type="Proteomes" id="UP001642484">
    <property type="component" value="Unassembled WGS sequence"/>
</dbReference>
<protein>
    <submittedName>
        <fullName evidence="2">Uncharacterized protein</fullName>
    </submittedName>
</protein>
<organism evidence="2 3">
    <name type="scientific">Durusdinium trenchii</name>
    <dbReference type="NCBI Taxonomy" id="1381693"/>
    <lineage>
        <taxon>Eukaryota</taxon>
        <taxon>Sar</taxon>
        <taxon>Alveolata</taxon>
        <taxon>Dinophyceae</taxon>
        <taxon>Suessiales</taxon>
        <taxon>Symbiodiniaceae</taxon>
        <taxon>Durusdinium</taxon>
    </lineage>
</organism>
<gene>
    <name evidence="2" type="ORF">CCMP2556_LOCUS28322</name>
</gene>
<feature type="compositionally biased region" description="Low complexity" evidence="1">
    <location>
        <begin position="114"/>
        <end position="137"/>
    </location>
</feature>
<feature type="region of interest" description="Disordered" evidence="1">
    <location>
        <begin position="67"/>
        <end position="137"/>
    </location>
</feature>
<comment type="caution">
    <text evidence="2">The sequence shown here is derived from an EMBL/GenBank/DDBJ whole genome shotgun (WGS) entry which is preliminary data.</text>
</comment>
<accession>A0ABP0N575</accession>
<name>A0ABP0N575_9DINO</name>
<reference evidence="2 3" key="1">
    <citation type="submission" date="2024-02" db="EMBL/GenBank/DDBJ databases">
        <authorList>
            <person name="Chen Y."/>
            <person name="Shah S."/>
            <person name="Dougan E. K."/>
            <person name="Thang M."/>
            <person name="Chan C."/>
        </authorList>
    </citation>
    <scope>NUCLEOTIDE SEQUENCE [LARGE SCALE GENOMIC DNA]</scope>
</reference>